<keyword evidence="7 8" id="KW-0472">Membrane</keyword>
<evidence type="ECO:0000313" key="11">
    <source>
        <dbReference type="Proteomes" id="UP000078148"/>
    </source>
</evidence>
<dbReference type="RefSeq" id="WP_060536272.1">
    <property type="nucleotide sequence ID" value="NZ_CP013023.1"/>
</dbReference>
<keyword evidence="4" id="KW-1003">Cell membrane</keyword>
<name>A0A172ZKN5_9BACL</name>
<dbReference type="PROSITE" id="PS50928">
    <property type="entry name" value="ABC_TM1"/>
    <property type="match status" value="1"/>
</dbReference>
<dbReference type="PANTHER" id="PTHR30450:SF1">
    <property type="entry name" value="D-METHIONINE TRANSPORT SYSTEM PERMEASE PROTEIN METI-RELATED"/>
    <property type="match status" value="1"/>
</dbReference>
<dbReference type="Pfam" id="PF00528">
    <property type="entry name" value="BPD_transp_1"/>
    <property type="match status" value="1"/>
</dbReference>
<dbReference type="InterPro" id="IPR051322">
    <property type="entry name" value="AA_ABC_Transporter_Permease"/>
</dbReference>
<dbReference type="AlphaFoldDB" id="A0A172ZKN5"/>
<protein>
    <submittedName>
        <fullName evidence="10">Metal ABC transporter permease</fullName>
    </submittedName>
</protein>
<feature type="transmembrane region" description="Helical" evidence="8">
    <location>
        <begin position="24"/>
        <end position="46"/>
    </location>
</feature>
<dbReference type="CDD" id="cd06261">
    <property type="entry name" value="TM_PBP2"/>
    <property type="match status" value="1"/>
</dbReference>
<sequence length="224" mass="23849">MDVGALDFTQVDWTEFGTATKDTLAMLGASALFTLILGLPLGIILFMSARSTSPVIRVVYSVLSVIVNILRSVPFIILIVALLPLTDKLVGTTIGVKGTIPPLVIAAAPFFARLVETALREVDRGVIEAAHAMGASVWQVITRVLIREAMPGLIAGLTVTVVALVSNTAMAGMVGAGGLGTLAINYGYYRYETAVMLVAVVLMVIIVQVLQMIGDRLVIYFSRR</sequence>
<keyword evidence="3 8" id="KW-0813">Transport</keyword>
<feature type="transmembrane region" description="Helical" evidence="8">
    <location>
        <begin position="153"/>
        <end position="174"/>
    </location>
</feature>
<comment type="similarity">
    <text evidence="2">Belongs to the binding-protein-dependent transport system permease family. CysTW subfamily.</text>
</comment>
<keyword evidence="5 8" id="KW-0812">Transmembrane</keyword>
<proteinExistence type="inferred from homology"/>
<dbReference type="OrthoDB" id="9793490at2"/>
<dbReference type="SUPFAM" id="SSF161098">
    <property type="entry name" value="MetI-like"/>
    <property type="match status" value="1"/>
</dbReference>
<dbReference type="Proteomes" id="UP000078148">
    <property type="component" value="Chromosome"/>
</dbReference>
<dbReference type="InterPro" id="IPR035906">
    <property type="entry name" value="MetI-like_sf"/>
</dbReference>
<dbReference type="InterPro" id="IPR000515">
    <property type="entry name" value="MetI-like"/>
</dbReference>
<gene>
    <name evidence="10" type="ORF">AR543_20710</name>
</gene>
<dbReference type="Gene3D" id="1.10.3720.10">
    <property type="entry name" value="MetI-like"/>
    <property type="match status" value="1"/>
</dbReference>
<dbReference type="GO" id="GO:0048473">
    <property type="term" value="P:D-methionine transmembrane transport"/>
    <property type="evidence" value="ECO:0007669"/>
    <property type="project" value="TreeGrafter"/>
</dbReference>
<feature type="transmembrane region" description="Helical" evidence="8">
    <location>
        <begin position="58"/>
        <end position="83"/>
    </location>
</feature>
<evidence type="ECO:0000256" key="2">
    <source>
        <dbReference type="ARBA" id="ARBA00007069"/>
    </source>
</evidence>
<evidence type="ECO:0000256" key="8">
    <source>
        <dbReference type="RuleBase" id="RU363032"/>
    </source>
</evidence>
<dbReference type="GO" id="GO:0005886">
    <property type="term" value="C:plasma membrane"/>
    <property type="evidence" value="ECO:0007669"/>
    <property type="project" value="UniProtKB-SubCell"/>
</dbReference>
<feature type="domain" description="ABC transmembrane type-1" evidence="9">
    <location>
        <begin position="20"/>
        <end position="214"/>
    </location>
</feature>
<dbReference type="KEGG" id="pbv:AR543_20710"/>
<evidence type="ECO:0000256" key="1">
    <source>
        <dbReference type="ARBA" id="ARBA00004651"/>
    </source>
</evidence>
<evidence type="ECO:0000256" key="6">
    <source>
        <dbReference type="ARBA" id="ARBA00022989"/>
    </source>
</evidence>
<organism evidence="10 11">
    <name type="scientific">Paenibacillus bovis</name>
    <dbReference type="NCBI Taxonomy" id="1616788"/>
    <lineage>
        <taxon>Bacteria</taxon>
        <taxon>Bacillati</taxon>
        <taxon>Bacillota</taxon>
        <taxon>Bacilli</taxon>
        <taxon>Bacillales</taxon>
        <taxon>Paenibacillaceae</taxon>
        <taxon>Paenibacillus</taxon>
    </lineage>
</organism>
<dbReference type="PANTHER" id="PTHR30450">
    <property type="entry name" value="ABC TRANSPORTER PERMEASE"/>
    <property type="match status" value="1"/>
</dbReference>
<feature type="transmembrane region" description="Helical" evidence="8">
    <location>
        <begin position="194"/>
        <end position="214"/>
    </location>
</feature>
<comment type="subcellular location">
    <subcellularLocation>
        <location evidence="1 8">Cell membrane</location>
        <topology evidence="1 8">Multi-pass membrane protein</topology>
    </subcellularLocation>
</comment>
<feature type="transmembrane region" description="Helical" evidence="8">
    <location>
        <begin position="89"/>
        <end position="112"/>
    </location>
</feature>
<keyword evidence="11" id="KW-1185">Reference proteome</keyword>
<evidence type="ECO:0000313" key="10">
    <source>
        <dbReference type="EMBL" id="ANF98194.1"/>
    </source>
</evidence>
<reference evidence="10 11" key="2">
    <citation type="journal article" date="2016" name="Int. J. Syst. Evol. Microbiol.">
        <title>Paenibacillus bovis sp. nov., isolated from raw yak (Bos grunniens) milk.</title>
        <authorList>
            <person name="Gao C."/>
            <person name="Han J."/>
            <person name="Liu Z."/>
            <person name="Xu X."/>
            <person name="Hang F."/>
            <person name="Wu Z."/>
        </authorList>
    </citation>
    <scope>NUCLEOTIDE SEQUENCE [LARGE SCALE GENOMIC DNA]</scope>
    <source>
        <strain evidence="10 11">BD3526</strain>
    </source>
</reference>
<dbReference type="EMBL" id="CP013023">
    <property type="protein sequence ID" value="ANF98194.1"/>
    <property type="molecule type" value="Genomic_DNA"/>
</dbReference>
<evidence type="ECO:0000256" key="7">
    <source>
        <dbReference type="ARBA" id="ARBA00023136"/>
    </source>
</evidence>
<reference evidence="11" key="1">
    <citation type="submission" date="2015-10" db="EMBL/GenBank/DDBJ databases">
        <title>Genome of Paenibacillus bovis sp. nov.</title>
        <authorList>
            <person name="Wu Z."/>
            <person name="Gao C."/>
            <person name="Liu Z."/>
            <person name="Zheng H."/>
        </authorList>
    </citation>
    <scope>NUCLEOTIDE SEQUENCE [LARGE SCALE GENOMIC DNA]</scope>
    <source>
        <strain evidence="11">BD3526</strain>
    </source>
</reference>
<evidence type="ECO:0000259" key="9">
    <source>
        <dbReference type="PROSITE" id="PS50928"/>
    </source>
</evidence>
<accession>A0A172ZKN5</accession>
<evidence type="ECO:0000256" key="4">
    <source>
        <dbReference type="ARBA" id="ARBA00022475"/>
    </source>
</evidence>
<evidence type="ECO:0000256" key="5">
    <source>
        <dbReference type="ARBA" id="ARBA00022692"/>
    </source>
</evidence>
<dbReference type="STRING" id="1616788.AR543_20710"/>
<keyword evidence="6 8" id="KW-1133">Transmembrane helix</keyword>
<dbReference type="FunFam" id="1.10.3720.10:FF:000002">
    <property type="entry name" value="D-methionine ABC transporter permease MetI"/>
    <property type="match status" value="1"/>
</dbReference>
<evidence type="ECO:0000256" key="3">
    <source>
        <dbReference type="ARBA" id="ARBA00022448"/>
    </source>
</evidence>